<evidence type="ECO:0000313" key="1">
    <source>
        <dbReference type="EMBL" id="PHT89712.1"/>
    </source>
</evidence>
<dbReference type="Gramene" id="PHT89712">
    <property type="protein sequence ID" value="PHT89712"/>
    <property type="gene ID" value="T459_04825"/>
</dbReference>
<comment type="caution">
    <text evidence="1">The sequence shown here is derived from an EMBL/GenBank/DDBJ whole genome shotgun (WGS) entry which is preliminary data.</text>
</comment>
<gene>
    <name evidence="1" type="ORF">T459_04825</name>
</gene>
<sequence length="166" mass="19110">MIMLAFIWFYDNHQLNPSQFACGYFIQDMCIGSNSLDAETPLPESASTLEQEIHEGTFGREPAAELPRNLKPCYWFSGHMHSKFAASVKHDCDKYGRCMKFSSLDKCISGRKFLQYFLDKMPERRDLAVRLASFVLGCSYSEDIPLDDVDDTRISKRSIQKMLKKN</sequence>
<dbReference type="GO" id="GO:0000398">
    <property type="term" value="P:mRNA splicing, via spliceosome"/>
    <property type="evidence" value="ECO:0000318"/>
    <property type="project" value="GO_Central"/>
</dbReference>
<dbReference type="STRING" id="4072.A0A2G3A653"/>
<dbReference type="PANTHER" id="PTHR12849:SF0">
    <property type="entry name" value="LARIAT DEBRANCHING ENZYME"/>
    <property type="match status" value="1"/>
</dbReference>
<reference evidence="1 2" key="1">
    <citation type="journal article" date="2014" name="Nat. Genet.">
        <title>Genome sequence of the hot pepper provides insights into the evolution of pungency in Capsicum species.</title>
        <authorList>
            <person name="Kim S."/>
            <person name="Park M."/>
            <person name="Yeom S.I."/>
            <person name="Kim Y.M."/>
            <person name="Lee J.M."/>
            <person name="Lee H.A."/>
            <person name="Seo E."/>
            <person name="Choi J."/>
            <person name="Cheong K."/>
            <person name="Kim K.T."/>
            <person name="Jung K."/>
            <person name="Lee G.W."/>
            <person name="Oh S.K."/>
            <person name="Bae C."/>
            <person name="Kim S.B."/>
            <person name="Lee H.Y."/>
            <person name="Kim S.Y."/>
            <person name="Kim M.S."/>
            <person name="Kang B.C."/>
            <person name="Jo Y.D."/>
            <person name="Yang H.B."/>
            <person name="Jeong H.J."/>
            <person name="Kang W.H."/>
            <person name="Kwon J.K."/>
            <person name="Shin C."/>
            <person name="Lim J.Y."/>
            <person name="Park J.H."/>
            <person name="Huh J.H."/>
            <person name="Kim J.S."/>
            <person name="Kim B.D."/>
            <person name="Cohen O."/>
            <person name="Paran I."/>
            <person name="Suh M.C."/>
            <person name="Lee S.B."/>
            <person name="Kim Y.K."/>
            <person name="Shin Y."/>
            <person name="Noh S.J."/>
            <person name="Park J."/>
            <person name="Seo Y.S."/>
            <person name="Kwon S.Y."/>
            <person name="Kim H.A."/>
            <person name="Park J.M."/>
            <person name="Kim H.J."/>
            <person name="Choi S.B."/>
            <person name="Bosland P.W."/>
            <person name="Reeves G."/>
            <person name="Jo S.H."/>
            <person name="Lee B.W."/>
            <person name="Cho H.T."/>
            <person name="Choi H.S."/>
            <person name="Lee M.S."/>
            <person name="Yu Y."/>
            <person name="Do Choi Y."/>
            <person name="Park B.S."/>
            <person name="van Deynze A."/>
            <person name="Ashrafi H."/>
            <person name="Hill T."/>
            <person name="Kim W.T."/>
            <person name="Pai H.S."/>
            <person name="Ahn H.K."/>
            <person name="Yeam I."/>
            <person name="Giovannoni J.J."/>
            <person name="Rose J.K."/>
            <person name="Sorensen I."/>
            <person name="Lee S.J."/>
            <person name="Kim R.W."/>
            <person name="Choi I.Y."/>
            <person name="Choi B.S."/>
            <person name="Lim J.S."/>
            <person name="Lee Y.H."/>
            <person name="Choi D."/>
        </authorList>
    </citation>
    <scope>NUCLEOTIDE SEQUENCE [LARGE SCALE GENOMIC DNA]</scope>
    <source>
        <strain evidence="2">cv. CM334</strain>
    </source>
</reference>
<dbReference type="PANTHER" id="PTHR12849">
    <property type="entry name" value="RNA LARIAT DEBRANCHING ENZYME"/>
    <property type="match status" value="1"/>
</dbReference>
<dbReference type="Proteomes" id="UP000222542">
    <property type="component" value="Unassembled WGS sequence"/>
</dbReference>
<accession>A0A2G3A653</accession>
<reference evidence="1 2" key="2">
    <citation type="journal article" date="2017" name="Genome Biol.">
        <title>New reference genome sequences of hot pepper reveal the massive evolution of plant disease-resistance genes by retroduplication.</title>
        <authorList>
            <person name="Kim S."/>
            <person name="Park J."/>
            <person name="Yeom S.I."/>
            <person name="Kim Y.M."/>
            <person name="Seo E."/>
            <person name="Kim K.T."/>
            <person name="Kim M.S."/>
            <person name="Lee J.M."/>
            <person name="Cheong K."/>
            <person name="Shin H.S."/>
            <person name="Kim S.B."/>
            <person name="Han K."/>
            <person name="Lee J."/>
            <person name="Park M."/>
            <person name="Lee H.A."/>
            <person name="Lee H.Y."/>
            <person name="Lee Y."/>
            <person name="Oh S."/>
            <person name="Lee J.H."/>
            <person name="Choi E."/>
            <person name="Choi E."/>
            <person name="Lee S.E."/>
            <person name="Jeon J."/>
            <person name="Kim H."/>
            <person name="Choi G."/>
            <person name="Song H."/>
            <person name="Lee J."/>
            <person name="Lee S.C."/>
            <person name="Kwon J.K."/>
            <person name="Lee H.Y."/>
            <person name="Koo N."/>
            <person name="Hong Y."/>
            <person name="Kim R.W."/>
            <person name="Kang W.H."/>
            <person name="Huh J.H."/>
            <person name="Kang B.C."/>
            <person name="Yang T.J."/>
            <person name="Lee Y.H."/>
            <person name="Bennetzen J.L."/>
            <person name="Choi D."/>
        </authorList>
    </citation>
    <scope>NUCLEOTIDE SEQUENCE [LARGE SCALE GENOMIC DNA]</scope>
    <source>
        <strain evidence="2">cv. CM334</strain>
    </source>
</reference>
<keyword evidence="2" id="KW-1185">Reference proteome</keyword>
<dbReference type="GO" id="GO:0008419">
    <property type="term" value="F:RNA lariat debranching enzyme activity"/>
    <property type="evidence" value="ECO:0000318"/>
    <property type="project" value="GO_Central"/>
</dbReference>
<proteinExistence type="predicted"/>
<name>A0A2G3A653_CAPAN</name>
<dbReference type="EMBL" id="AYRZ02000002">
    <property type="protein sequence ID" value="PHT89712.1"/>
    <property type="molecule type" value="Genomic_DNA"/>
</dbReference>
<dbReference type="AlphaFoldDB" id="A0A2G3A653"/>
<evidence type="ECO:0000313" key="2">
    <source>
        <dbReference type="Proteomes" id="UP000222542"/>
    </source>
</evidence>
<organism evidence="1 2">
    <name type="scientific">Capsicum annuum</name>
    <name type="common">Capsicum pepper</name>
    <dbReference type="NCBI Taxonomy" id="4072"/>
    <lineage>
        <taxon>Eukaryota</taxon>
        <taxon>Viridiplantae</taxon>
        <taxon>Streptophyta</taxon>
        <taxon>Embryophyta</taxon>
        <taxon>Tracheophyta</taxon>
        <taxon>Spermatophyta</taxon>
        <taxon>Magnoliopsida</taxon>
        <taxon>eudicotyledons</taxon>
        <taxon>Gunneridae</taxon>
        <taxon>Pentapetalae</taxon>
        <taxon>asterids</taxon>
        <taxon>lamiids</taxon>
        <taxon>Solanales</taxon>
        <taxon>Solanaceae</taxon>
        <taxon>Solanoideae</taxon>
        <taxon>Capsiceae</taxon>
        <taxon>Capsicum</taxon>
    </lineage>
</organism>
<dbReference type="GO" id="GO:0005634">
    <property type="term" value="C:nucleus"/>
    <property type="evidence" value="ECO:0000318"/>
    <property type="project" value="GO_Central"/>
</dbReference>
<protein>
    <submittedName>
        <fullName evidence="1">Uncharacterized protein</fullName>
    </submittedName>
</protein>